<gene>
    <name evidence="1" type="ORF">U14_01943</name>
</gene>
<dbReference type="STRING" id="1499966.U14_01943"/>
<accession>A0A0S6VZ16</accession>
<sequence>MTSAEHEIDQNKHEAYVKSIEADKLLVMGRIEDARFTMEAAAALDKTYVVRAELLGRKDPRKIQVSATVRRILIPFLTTAGFAVSGGGRWSEGTFLSRHHEAHMILIGRDKFGHRLGILAARRRDPSPTEYFDWRTVGIRSGCLAYTTQEELEVVCWRWCDILSWHLFPWLDAV</sequence>
<evidence type="ECO:0000313" key="2">
    <source>
        <dbReference type="Proteomes" id="UP000030700"/>
    </source>
</evidence>
<keyword evidence="2" id="KW-1185">Reference proteome</keyword>
<organism evidence="1">
    <name type="scientific">Candidatus Moduliflexus flocculans</name>
    <dbReference type="NCBI Taxonomy" id="1499966"/>
    <lineage>
        <taxon>Bacteria</taxon>
        <taxon>Candidatus Moduliflexota</taxon>
        <taxon>Candidatus Moduliflexia</taxon>
        <taxon>Candidatus Moduliflexales</taxon>
        <taxon>Candidatus Moduliflexaceae</taxon>
    </lineage>
</organism>
<dbReference type="EMBL" id="DF820456">
    <property type="protein sequence ID" value="GAK50710.1"/>
    <property type="molecule type" value="Genomic_DNA"/>
</dbReference>
<dbReference type="HOGENOM" id="CLU_1537075_0_0_0"/>
<evidence type="ECO:0000313" key="1">
    <source>
        <dbReference type="EMBL" id="GAK50710.1"/>
    </source>
</evidence>
<dbReference type="AlphaFoldDB" id="A0A0S6VZ16"/>
<proteinExistence type="predicted"/>
<protein>
    <submittedName>
        <fullName evidence="1">Uncharacterized protein</fullName>
    </submittedName>
</protein>
<reference evidence="1" key="1">
    <citation type="journal article" date="2015" name="PeerJ">
        <title>First genomic representation of candidate bacterial phylum KSB3 points to enhanced environmental sensing as a trigger of wastewater bulking.</title>
        <authorList>
            <person name="Sekiguchi Y."/>
            <person name="Ohashi A."/>
            <person name="Parks D.H."/>
            <person name="Yamauchi T."/>
            <person name="Tyson G.W."/>
            <person name="Hugenholtz P."/>
        </authorList>
    </citation>
    <scope>NUCLEOTIDE SEQUENCE [LARGE SCALE GENOMIC DNA]</scope>
</reference>
<name>A0A0S6VZ16_9BACT</name>
<dbReference type="Proteomes" id="UP000030700">
    <property type="component" value="Unassembled WGS sequence"/>
</dbReference>